<sequence>MHREEKTQSDGRVTSAVCHGFDSSLGDAMQATSSDRNTLKQCRTLSTIFGTSTRSTPNLTGTSLFTRQRRTRTELAEKAYSSLYPQKLKSGIAFHFMEMHLPWCIDYNESEKRFSCAQSRCCCKKGHRQPGIKSRYESIGAGIFSDIKSGQVNDIVDLLIYMPTFTSSHTKLTRSPGESVSSSQNDARCLW</sequence>
<evidence type="ECO:0000256" key="1">
    <source>
        <dbReference type="SAM" id="MobiDB-lite"/>
    </source>
</evidence>
<proteinExistence type="predicted"/>
<keyword evidence="3" id="KW-1185">Reference proteome</keyword>
<dbReference type="Proteomes" id="UP001054837">
    <property type="component" value="Unassembled WGS sequence"/>
</dbReference>
<gene>
    <name evidence="2" type="ORF">CDAR_164821</name>
</gene>
<feature type="region of interest" description="Disordered" evidence="1">
    <location>
        <begin position="169"/>
        <end position="191"/>
    </location>
</feature>
<organism evidence="2 3">
    <name type="scientific">Caerostris darwini</name>
    <dbReference type="NCBI Taxonomy" id="1538125"/>
    <lineage>
        <taxon>Eukaryota</taxon>
        <taxon>Metazoa</taxon>
        <taxon>Ecdysozoa</taxon>
        <taxon>Arthropoda</taxon>
        <taxon>Chelicerata</taxon>
        <taxon>Arachnida</taxon>
        <taxon>Araneae</taxon>
        <taxon>Araneomorphae</taxon>
        <taxon>Entelegynae</taxon>
        <taxon>Araneoidea</taxon>
        <taxon>Araneidae</taxon>
        <taxon>Caerostris</taxon>
    </lineage>
</organism>
<protein>
    <submittedName>
        <fullName evidence="2">Uncharacterized protein</fullName>
    </submittedName>
</protein>
<evidence type="ECO:0000313" key="2">
    <source>
        <dbReference type="EMBL" id="GIY21290.1"/>
    </source>
</evidence>
<comment type="caution">
    <text evidence="2">The sequence shown here is derived from an EMBL/GenBank/DDBJ whole genome shotgun (WGS) entry which is preliminary data.</text>
</comment>
<reference evidence="2 3" key="1">
    <citation type="submission" date="2021-06" db="EMBL/GenBank/DDBJ databases">
        <title>Caerostris darwini draft genome.</title>
        <authorList>
            <person name="Kono N."/>
            <person name="Arakawa K."/>
        </authorList>
    </citation>
    <scope>NUCLEOTIDE SEQUENCE [LARGE SCALE GENOMIC DNA]</scope>
</reference>
<name>A0AAV4RLY2_9ARAC</name>
<dbReference type="EMBL" id="BPLQ01006280">
    <property type="protein sequence ID" value="GIY21290.1"/>
    <property type="molecule type" value="Genomic_DNA"/>
</dbReference>
<dbReference type="AlphaFoldDB" id="A0AAV4RLY2"/>
<accession>A0AAV4RLY2</accession>
<evidence type="ECO:0000313" key="3">
    <source>
        <dbReference type="Proteomes" id="UP001054837"/>
    </source>
</evidence>
<feature type="compositionally biased region" description="Polar residues" evidence="1">
    <location>
        <begin position="176"/>
        <end position="191"/>
    </location>
</feature>